<sequence>MRFPGLNSGLEPQERLEDFSRVRLHLNENPFSFPEEVSRKILAELDFTSVAPYYHSVSARLEQALSDYTGCPGSCIDIGNGGDDLIYTLLGVCSGPGRDRVVTLDPSYYYYSVAIQAHSLEHVTVELDRELEFSTSAFLRQANHDSTCLIFLCNSNNPTGHLLDQEQVVEIINGVKDDRILVVDEAYWDFSSVSFAKMAMEKRNVIVLRTLSKMFSFAGMHLGYIIAHPETIREYAAVKNPYGVNYSTQIAAAVTLENRQYFLERRDELIKLRQYLSSGLIKIGFTVMPSFTNFLLVSPGSREARDFLVSRLDEEGISVRPLGNIFDDCVRISIGTQEKMKKVLDIAAGF</sequence>
<dbReference type="InterPro" id="IPR015421">
    <property type="entry name" value="PyrdxlP-dep_Trfase_major"/>
</dbReference>
<evidence type="ECO:0000313" key="6">
    <source>
        <dbReference type="Proteomes" id="UP000233256"/>
    </source>
</evidence>
<evidence type="ECO:0000256" key="3">
    <source>
        <dbReference type="ARBA" id="ARBA00022898"/>
    </source>
</evidence>
<dbReference type="PANTHER" id="PTHR43643:SF3">
    <property type="entry name" value="HISTIDINOL-PHOSPHATE AMINOTRANSFERASE"/>
    <property type="match status" value="1"/>
</dbReference>
<dbReference type="InterPro" id="IPR015422">
    <property type="entry name" value="PyrdxlP-dep_Trfase_small"/>
</dbReference>
<accession>A0A2N1PMJ2</accession>
<dbReference type="Proteomes" id="UP000233256">
    <property type="component" value="Unassembled WGS sequence"/>
</dbReference>
<dbReference type="Pfam" id="PF00155">
    <property type="entry name" value="Aminotran_1_2"/>
    <property type="match status" value="1"/>
</dbReference>
<feature type="domain" description="Aminotransferase class I/classII large" evidence="4">
    <location>
        <begin position="23"/>
        <end position="345"/>
    </location>
</feature>
<dbReference type="GO" id="GO:0008483">
    <property type="term" value="F:transaminase activity"/>
    <property type="evidence" value="ECO:0007669"/>
    <property type="project" value="UniProtKB-KW"/>
</dbReference>
<comment type="caution">
    <text evidence="5">The sequence shown here is derived from an EMBL/GenBank/DDBJ whole genome shotgun (WGS) entry which is preliminary data.</text>
</comment>
<reference evidence="5 6" key="1">
    <citation type="journal article" date="2017" name="ISME J.">
        <title>Potential for microbial H2 and metal transformations associated with novel bacteria and archaea in deep terrestrial subsurface sediments.</title>
        <authorList>
            <person name="Hernsdorf A.W."/>
            <person name="Amano Y."/>
            <person name="Miyakawa K."/>
            <person name="Ise K."/>
            <person name="Suzuki Y."/>
            <person name="Anantharaman K."/>
            <person name="Probst A."/>
            <person name="Burstein D."/>
            <person name="Thomas B.C."/>
            <person name="Banfield J.F."/>
        </authorList>
    </citation>
    <scope>NUCLEOTIDE SEQUENCE [LARGE SCALE GENOMIC DNA]</scope>
    <source>
        <strain evidence="5">HGW-Wallbacteria-1</strain>
    </source>
</reference>
<evidence type="ECO:0000259" key="4">
    <source>
        <dbReference type="Pfam" id="PF00155"/>
    </source>
</evidence>
<dbReference type="InterPro" id="IPR004839">
    <property type="entry name" value="Aminotransferase_I/II_large"/>
</dbReference>
<dbReference type="SUPFAM" id="SSF53383">
    <property type="entry name" value="PLP-dependent transferases"/>
    <property type="match status" value="1"/>
</dbReference>
<evidence type="ECO:0000256" key="1">
    <source>
        <dbReference type="ARBA" id="ARBA00022576"/>
    </source>
</evidence>
<dbReference type="InterPro" id="IPR015424">
    <property type="entry name" value="PyrdxlP-dep_Trfase"/>
</dbReference>
<dbReference type="PANTHER" id="PTHR43643">
    <property type="entry name" value="HISTIDINOL-PHOSPHATE AMINOTRANSFERASE 2"/>
    <property type="match status" value="1"/>
</dbReference>
<evidence type="ECO:0000256" key="2">
    <source>
        <dbReference type="ARBA" id="ARBA00022679"/>
    </source>
</evidence>
<keyword evidence="3" id="KW-0663">Pyridoxal phosphate</keyword>
<dbReference type="Gene3D" id="3.90.1150.10">
    <property type="entry name" value="Aspartate Aminotransferase, domain 1"/>
    <property type="match status" value="1"/>
</dbReference>
<dbReference type="CDD" id="cd00609">
    <property type="entry name" value="AAT_like"/>
    <property type="match status" value="1"/>
</dbReference>
<evidence type="ECO:0000313" key="5">
    <source>
        <dbReference type="EMBL" id="PKK89512.1"/>
    </source>
</evidence>
<protein>
    <recommendedName>
        <fullName evidence="4">Aminotransferase class I/classII large domain-containing protein</fullName>
    </recommendedName>
</protein>
<gene>
    <name evidence="5" type="ORF">CVV64_13965</name>
</gene>
<dbReference type="AlphaFoldDB" id="A0A2N1PMJ2"/>
<dbReference type="Gene3D" id="3.40.640.10">
    <property type="entry name" value="Type I PLP-dependent aspartate aminotransferase-like (Major domain)"/>
    <property type="match status" value="1"/>
</dbReference>
<proteinExistence type="predicted"/>
<keyword evidence="1" id="KW-0032">Aminotransferase</keyword>
<organism evidence="5 6">
    <name type="scientific">Candidatus Wallbacteria bacterium HGW-Wallbacteria-1</name>
    <dbReference type="NCBI Taxonomy" id="2013854"/>
    <lineage>
        <taxon>Bacteria</taxon>
        <taxon>Candidatus Walliibacteriota</taxon>
    </lineage>
</organism>
<dbReference type="GO" id="GO:0030170">
    <property type="term" value="F:pyridoxal phosphate binding"/>
    <property type="evidence" value="ECO:0007669"/>
    <property type="project" value="InterPro"/>
</dbReference>
<dbReference type="EMBL" id="PGXC01000016">
    <property type="protein sequence ID" value="PKK89512.1"/>
    <property type="molecule type" value="Genomic_DNA"/>
</dbReference>
<keyword evidence="2" id="KW-0808">Transferase</keyword>
<name>A0A2N1PMJ2_9BACT</name>
<dbReference type="InterPro" id="IPR050106">
    <property type="entry name" value="HistidinolP_aminotransfase"/>
</dbReference>